<dbReference type="EMBL" id="REFC01000006">
    <property type="protein sequence ID" value="RMA67520.1"/>
    <property type="molecule type" value="Genomic_DNA"/>
</dbReference>
<sequence>YNGNPLPSSDYWFVVEYTEQEVQKEFKGHFTLKR</sequence>
<protein>
    <submittedName>
        <fullName evidence="1">Gliding motility-associated-like protein</fullName>
    </submittedName>
</protein>
<organism evidence="1 4">
    <name type="scientific">Ulvibacter antarcticus</name>
    <dbReference type="NCBI Taxonomy" id="442714"/>
    <lineage>
        <taxon>Bacteria</taxon>
        <taxon>Pseudomonadati</taxon>
        <taxon>Bacteroidota</taxon>
        <taxon>Flavobacteriia</taxon>
        <taxon>Flavobacteriales</taxon>
        <taxon>Flavobacteriaceae</taxon>
        <taxon>Ulvibacter</taxon>
    </lineage>
</organism>
<dbReference type="EMBL" id="REFC01000017">
    <property type="protein sequence ID" value="RMA56687.1"/>
    <property type="molecule type" value="Genomic_DNA"/>
</dbReference>
<evidence type="ECO:0000313" key="2">
    <source>
        <dbReference type="EMBL" id="RMA56817.1"/>
    </source>
</evidence>
<proteinExistence type="predicted"/>
<gene>
    <name evidence="3" type="ORF">BXY75_0060</name>
    <name evidence="2" type="ORF">BXY75_3338</name>
    <name evidence="1" type="ORF">BXY75_3393</name>
</gene>
<keyword evidence="4" id="KW-1185">Reference proteome</keyword>
<dbReference type="EMBL" id="REFC01000016">
    <property type="protein sequence ID" value="RMA56817.1"/>
    <property type="molecule type" value="Genomic_DNA"/>
</dbReference>
<dbReference type="InterPro" id="IPR026341">
    <property type="entry name" value="T9SS_type_B"/>
</dbReference>
<reference evidence="1 4" key="1">
    <citation type="submission" date="2018-10" db="EMBL/GenBank/DDBJ databases">
        <title>Genomic Encyclopedia of Archaeal and Bacterial Type Strains, Phase II (KMG-II): from individual species to whole genera.</title>
        <authorList>
            <person name="Goeker M."/>
        </authorList>
    </citation>
    <scope>NUCLEOTIDE SEQUENCE [LARGE SCALE GENOMIC DNA]</scope>
    <source>
        <strain evidence="1 4">DSM 23424</strain>
    </source>
</reference>
<dbReference type="RefSeq" id="WP_147437206.1">
    <property type="nucleotide sequence ID" value="NZ_REFC01000006.1"/>
</dbReference>
<comment type="caution">
    <text evidence="1">The sequence shown here is derived from an EMBL/GenBank/DDBJ whole genome shotgun (WGS) entry which is preliminary data.</text>
</comment>
<dbReference type="NCBIfam" id="TIGR04131">
    <property type="entry name" value="Bac_Flav_CTERM"/>
    <property type="match status" value="1"/>
</dbReference>
<accession>A0A3L9YB35</accession>
<evidence type="ECO:0000313" key="4">
    <source>
        <dbReference type="Proteomes" id="UP000271339"/>
    </source>
</evidence>
<dbReference type="AlphaFoldDB" id="A0A3L9YB35"/>
<feature type="non-terminal residue" evidence="1">
    <location>
        <position position="1"/>
    </location>
</feature>
<dbReference type="OrthoDB" id="9765926at2"/>
<name>A0A3L9YB35_9FLAO</name>
<evidence type="ECO:0000313" key="3">
    <source>
        <dbReference type="EMBL" id="RMA67520.1"/>
    </source>
</evidence>
<dbReference type="Proteomes" id="UP000271339">
    <property type="component" value="Unassembled WGS sequence"/>
</dbReference>
<evidence type="ECO:0000313" key="1">
    <source>
        <dbReference type="EMBL" id="RMA56687.1"/>
    </source>
</evidence>